<accession>A0A517XUM0</accession>
<feature type="domain" description="VanZ-like" evidence="2">
    <location>
        <begin position="36"/>
        <end position="99"/>
    </location>
</feature>
<evidence type="ECO:0000256" key="1">
    <source>
        <dbReference type="SAM" id="Phobius"/>
    </source>
</evidence>
<evidence type="ECO:0000313" key="4">
    <source>
        <dbReference type="Proteomes" id="UP000319576"/>
    </source>
</evidence>
<keyword evidence="1" id="KW-0472">Membrane</keyword>
<name>A0A517XUM0_9BACT</name>
<sequence length="123" mass="13054">MAGGAGYVAAVKLTREGEVVLSTAWLAGVLPNLVCAAVVPLAPLLSRRLLSGRDFLWMTLFTAIGLCLYEFTQVWMPRRTFDWDDVVATAVGAMVALVLGAGFFLLTGRKSAEPTAAPDPAGR</sequence>
<proteinExistence type="predicted"/>
<feature type="transmembrane region" description="Helical" evidence="1">
    <location>
        <begin position="20"/>
        <end position="43"/>
    </location>
</feature>
<dbReference type="AlphaFoldDB" id="A0A517XUM0"/>
<dbReference type="KEGG" id="uli:ETAA1_31650"/>
<gene>
    <name evidence="3" type="ORF">ETAA1_31650</name>
</gene>
<protein>
    <recommendedName>
        <fullName evidence="2">VanZ-like domain-containing protein</fullName>
    </recommendedName>
</protein>
<dbReference type="EMBL" id="CP036273">
    <property type="protein sequence ID" value="QDU21200.1"/>
    <property type="molecule type" value="Genomic_DNA"/>
</dbReference>
<keyword evidence="1" id="KW-0812">Transmembrane</keyword>
<reference evidence="3 4" key="1">
    <citation type="submission" date="2019-02" db="EMBL/GenBank/DDBJ databases">
        <title>Deep-cultivation of Planctomycetes and their phenomic and genomic characterization uncovers novel biology.</title>
        <authorList>
            <person name="Wiegand S."/>
            <person name="Jogler M."/>
            <person name="Boedeker C."/>
            <person name="Pinto D."/>
            <person name="Vollmers J."/>
            <person name="Rivas-Marin E."/>
            <person name="Kohn T."/>
            <person name="Peeters S.H."/>
            <person name="Heuer A."/>
            <person name="Rast P."/>
            <person name="Oberbeckmann S."/>
            <person name="Bunk B."/>
            <person name="Jeske O."/>
            <person name="Meyerdierks A."/>
            <person name="Storesund J.E."/>
            <person name="Kallscheuer N."/>
            <person name="Luecker S."/>
            <person name="Lage O.M."/>
            <person name="Pohl T."/>
            <person name="Merkel B.J."/>
            <person name="Hornburger P."/>
            <person name="Mueller R.-W."/>
            <person name="Bruemmer F."/>
            <person name="Labrenz M."/>
            <person name="Spormann A.M."/>
            <person name="Op den Camp H."/>
            <person name="Overmann J."/>
            <person name="Amann R."/>
            <person name="Jetten M.S.M."/>
            <person name="Mascher T."/>
            <person name="Medema M.H."/>
            <person name="Devos D.P."/>
            <person name="Kaster A.-K."/>
            <person name="Ovreas L."/>
            <person name="Rohde M."/>
            <person name="Galperin M.Y."/>
            <person name="Jogler C."/>
        </authorList>
    </citation>
    <scope>NUCLEOTIDE SEQUENCE [LARGE SCALE GENOMIC DNA]</scope>
    <source>
        <strain evidence="3 4">ETA_A1</strain>
    </source>
</reference>
<keyword evidence="4" id="KW-1185">Reference proteome</keyword>
<feature type="transmembrane region" description="Helical" evidence="1">
    <location>
        <begin position="87"/>
        <end position="106"/>
    </location>
</feature>
<dbReference type="Proteomes" id="UP000319576">
    <property type="component" value="Chromosome"/>
</dbReference>
<organism evidence="3 4">
    <name type="scientific">Urbifossiella limnaea</name>
    <dbReference type="NCBI Taxonomy" id="2528023"/>
    <lineage>
        <taxon>Bacteria</taxon>
        <taxon>Pseudomonadati</taxon>
        <taxon>Planctomycetota</taxon>
        <taxon>Planctomycetia</taxon>
        <taxon>Gemmatales</taxon>
        <taxon>Gemmataceae</taxon>
        <taxon>Urbifossiella</taxon>
    </lineage>
</organism>
<dbReference type="Pfam" id="PF04892">
    <property type="entry name" value="VanZ"/>
    <property type="match status" value="1"/>
</dbReference>
<evidence type="ECO:0000259" key="2">
    <source>
        <dbReference type="Pfam" id="PF04892"/>
    </source>
</evidence>
<dbReference type="InterPro" id="IPR006976">
    <property type="entry name" value="VanZ-like"/>
</dbReference>
<keyword evidence="1" id="KW-1133">Transmembrane helix</keyword>
<dbReference type="RefSeq" id="WP_202920921.1">
    <property type="nucleotide sequence ID" value="NZ_CP036273.1"/>
</dbReference>
<evidence type="ECO:0000313" key="3">
    <source>
        <dbReference type="EMBL" id="QDU21200.1"/>
    </source>
</evidence>
<feature type="transmembrane region" description="Helical" evidence="1">
    <location>
        <begin position="55"/>
        <end position="75"/>
    </location>
</feature>